<feature type="region of interest" description="Disordered" evidence="1">
    <location>
        <begin position="586"/>
        <end position="630"/>
    </location>
</feature>
<feature type="region of interest" description="Disordered" evidence="1">
    <location>
        <begin position="48"/>
        <end position="67"/>
    </location>
</feature>
<feature type="compositionally biased region" description="Pro residues" evidence="1">
    <location>
        <begin position="613"/>
        <end position="625"/>
    </location>
</feature>
<dbReference type="EMBL" id="JACXAE010000134">
    <property type="protein sequence ID" value="MBD2778743.1"/>
    <property type="molecule type" value="Genomic_DNA"/>
</dbReference>
<name>A0A8J7C0V5_9CYAN</name>
<comment type="caution">
    <text evidence="2">The sequence shown here is derived from an EMBL/GenBank/DDBJ whole genome shotgun (WGS) entry which is preliminary data.</text>
</comment>
<keyword evidence="3" id="KW-1185">Reference proteome</keyword>
<proteinExistence type="predicted"/>
<dbReference type="RefSeq" id="WP_190838797.1">
    <property type="nucleotide sequence ID" value="NZ_CAWPPI010000134.1"/>
</dbReference>
<sequence length="789" mass="87971">MEHWQFLIQQQGDRIWRPLESPTLEIESGIYRVVARFNRANTDVEVRVTHSSKEESPPKRRVYSRSRRTNSEGLMAVIPFTHLNPGIWELRCSGDLMSDMLGKSWQYTIYLQVLPHKQQEQFVSSKTEALSIKSPSHSPTHKLPHSPQPQRGSLAPTHKLTNSPTSFDEPASPVWLKAETAEQILKNLVEIALPSAQTPLTDETTVDDTQVALPDLPLLLTLDQQTYIAHWGETLTVNGHVELKQTSLNISDKLEIGEGELQIELRSPQTSQIITQTRQAIGEKSLPFKIKCSLEIPSECESKLILADISLYSKVAFSNDVILLASQSFTITASVTQLLAISLAKTTHEPSAVDNLPQLDAAVSPSVPLDLELFNLVKTAKTYPSLLMKRSPKKSLPPQLISRTDRQLATSPPELPTLPGQKTQTLFAASVVAQLKKLGNLDKNNVINTSKLLPIEANLPYLKRIKALASDIQKVQSDVSLSTPVIQNPEELEHKDINEADEETSAEIVVYNPQFQNKSDLVAPSDQIIDTTNPQISPLLRKWVHSQGYSLSQPITLLYQDDDEEDKNIILYGDDKNKTYTLNTEEKEDQQEYSLTHKLPHSQTPPLLHSQTPPLPHSPHSPTPPRSGQEVVLDDTCIETEALKKGTSDNTLTASKSEISSQLIVLRNTEPLPVPQLHLHDGELISGNSVRLIVKITEQCPQVAVKLWVEDCQTRWLLDGPRLLRLLPNSFGGWEVMSQINVPFGCLKIRIEAIAVDMATQQESHKVTVVRNVVPPNLPTLQLNELLGI</sequence>
<feature type="compositionally biased region" description="Basic and acidic residues" evidence="1">
    <location>
        <begin position="48"/>
        <end position="58"/>
    </location>
</feature>
<organism evidence="2 3">
    <name type="scientific">Iningainema tapete BLCC-T55</name>
    <dbReference type="NCBI Taxonomy" id="2748662"/>
    <lineage>
        <taxon>Bacteria</taxon>
        <taxon>Bacillati</taxon>
        <taxon>Cyanobacteriota</taxon>
        <taxon>Cyanophyceae</taxon>
        <taxon>Nostocales</taxon>
        <taxon>Scytonemataceae</taxon>
        <taxon>Iningainema tapete</taxon>
    </lineage>
</organism>
<evidence type="ECO:0000313" key="3">
    <source>
        <dbReference type="Proteomes" id="UP000629098"/>
    </source>
</evidence>
<dbReference type="Proteomes" id="UP000629098">
    <property type="component" value="Unassembled WGS sequence"/>
</dbReference>
<gene>
    <name evidence="2" type="ORF">ICL16_43560</name>
</gene>
<accession>A0A8J7C0V5</accession>
<feature type="region of interest" description="Disordered" evidence="1">
    <location>
        <begin position="391"/>
        <end position="420"/>
    </location>
</feature>
<reference evidence="2" key="1">
    <citation type="submission" date="2020-09" db="EMBL/GenBank/DDBJ databases">
        <title>Iningainema tapete sp. nov. (Scytonemataceae, Cyanobacteria) from greenhouses in central Florida (USA) produces two types of nodularin with biosynthetic potential for microcystin-LR and anabaenopeptins.</title>
        <authorList>
            <person name="Berthold D.E."/>
            <person name="Lefler F.W."/>
            <person name="Huang I.-S."/>
            <person name="Abdulla H."/>
            <person name="Zimba P.V."/>
            <person name="Laughinghouse H.D. IV."/>
        </authorList>
    </citation>
    <scope>NUCLEOTIDE SEQUENCE</scope>
    <source>
        <strain evidence="2">BLCCT55</strain>
    </source>
</reference>
<feature type="region of interest" description="Disordered" evidence="1">
    <location>
        <begin position="125"/>
        <end position="171"/>
    </location>
</feature>
<protein>
    <submittedName>
        <fullName evidence="2">Uncharacterized protein</fullName>
    </submittedName>
</protein>
<evidence type="ECO:0000313" key="2">
    <source>
        <dbReference type="EMBL" id="MBD2778743.1"/>
    </source>
</evidence>
<feature type="compositionally biased region" description="Polar residues" evidence="1">
    <location>
        <begin position="125"/>
        <end position="138"/>
    </location>
</feature>
<evidence type="ECO:0000256" key="1">
    <source>
        <dbReference type="SAM" id="MobiDB-lite"/>
    </source>
</evidence>
<dbReference type="AlphaFoldDB" id="A0A8J7C0V5"/>